<reference evidence="2 3" key="1">
    <citation type="submission" date="2021-06" db="EMBL/GenBank/DDBJ databases">
        <title>Caerostris darwini draft genome.</title>
        <authorList>
            <person name="Kono N."/>
            <person name="Arakawa K."/>
        </authorList>
    </citation>
    <scope>NUCLEOTIDE SEQUENCE [LARGE SCALE GENOMIC DNA]</scope>
</reference>
<evidence type="ECO:0000313" key="3">
    <source>
        <dbReference type="Proteomes" id="UP001054837"/>
    </source>
</evidence>
<evidence type="ECO:0000313" key="2">
    <source>
        <dbReference type="EMBL" id="GIY67693.1"/>
    </source>
</evidence>
<dbReference type="EMBL" id="BPLQ01012768">
    <property type="protein sequence ID" value="GIY67693.1"/>
    <property type="molecule type" value="Genomic_DNA"/>
</dbReference>
<feature type="compositionally biased region" description="Basic residues" evidence="1">
    <location>
        <begin position="78"/>
        <end position="88"/>
    </location>
</feature>
<feature type="region of interest" description="Disordered" evidence="1">
    <location>
        <begin position="59"/>
        <end position="88"/>
    </location>
</feature>
<sequence>MVKKLRFKVLNNRALKDIRNDYPANCRRKRKTKVEVCPLRESMSFQRCPAIDGGERLLSPSWRGQAGAERPLLEERKLGRREKKHPKE</sequence>
<proteinExistence type="predicted"/>
<gene>
    <name evidence="2" type="ORF">CDAR_35691</name>
</gene>
<accession>A0AAV4VCF5</accession>
<keyword evidence="3" id="KW-1185">Reference proteome</keyword>
<dbReference type="AlphaFoldDB" id="A0AAV4VCF5"/>
<organism evidence="2 3">
    <name type="scientific">Caerostris darwini</name>
    <dbReference type="NCBI Taxonomy" id="1538125"/>
    <lineage>
        <taxon>Eukaryota</taxon>
        <taxon>Metazoa</taxon>
        <taxon>Ecdysozoa</taxon>
        <taxon>Arthropoda</taxon>
        <taxon>Chelicerata</taxon>
        <taxon>Arachnida</taxon>
        <taxon>Araneae</taxon>
        <taxon>Araneomorphae</taxon>
        <taxon>Entelegynae</taxon>
        <taxon>Araneoidea</taxon>
        <taxon>Araneidae</taxon>
        <taxon>Caerostris</taxon>
    </lineage>
</organism>
<protein>
    <submittedName>
        <fullName evidence="2">Uncharacterized protein</fullName>
    </submittedName>
</protein>
<dbReference type="Proteomes" id="UP001054837">
    <property type="component" value="Unassembled WGS sequence"/>
</dbReference>
<comment type="caution">
    <text evidence="2">The sequence shown here is derived from an EMBL/GenBank/DDBJ whole genome shotgun (WGS) entry which is preliminary data.</text>
</comment>
<name>A0AAV4VCF5_9ARAC</name>
<evidence type="ECO:0000256" key="1">
    <source>
        <dbReference type="SAM" id="MobiDB-lite"/>
    </source>
</evidence>